<dbReference type="InterPro" id="IPR051750">
    <property type="entry name" value="Trans-sulfuration_enzymes"/>
</dbReference>
<dbReference type="Pfam" id="PF01053">
    <property type="entry name" value="Cys_Met_Meta_PP"/>
    <property type="match status" value="1"/>
</dbReference>
<dbReference type="OrthoDB" id="10047078at2759"/>
<dbReference type="GO" id="GO:0030170">
    <property type="term" value="F:pyridoxal phosphate binding"/>
    <property type="evidence" value="ECO:0007669"/>
    <property type="project" value="InterPro"/>
</dbReference>
<comment type="cofactor">
    <cofactor evidence="1 3">
        <name>pyridoxal 5'-phosphate</name>
        <dbReference type="ChEBI" id="CHEBI:597326"/>
    </cofactor>
</comment>
<dbReference type="AlphaFoldDB" id="A0A8H4PAY4"/>
<evidence type="ECO:0000256" key="1">
    <source>
        <dbReference type="ARBA" id="ARBA00001933"/>
    </source>
</evidence>
<comment type="similarity">
    <text evidence="3">Belongs to the trans-sulfuration enzymes family.</text>
</comment>
<dbReference type="InterPro" id="IPR015424">
    <property type="entry name" value="PyrdxlP-dep_Trfase"/>
</dbReference>
<gene>
    <name evidence="4" type="ORF">F53441_3217</name>
</gene>
<dbReference type="PANTHER" id="PTHR42699">
    <property type="match status" value="1"/>
</dbReference>
<dbReference type="Gene3D" id="3.90.1150.10">
    <property type="entry name" value="Aspartate Aminotransferase, domain 1"/>
    <property type="match status" value="1"/>
</dbReference>
<dbReference type="EMBL" id="JAADJG010000130">
    <property type="protein sequence ID" value="KAF4454217.1"/>
    <property type="molecule type" value="Genomic_DNA"/>
</dbReference>
<dbReference type="SUPFAM" id="SSF53383">
    <property type="entry name" value="PLP-dependent transferases"/>
    <property type="match status" value="1"/>
</dbReference>
<dbReference type="GO" id="GO:0003962">
    <property type="term" value="F:cystathionine gamma-synthase activity"/>
    <property type="evidence" value="ECO:0007669"/>
    <property type="project" value="TreeGrafter"/>
</dbReference>
<keyword evidence="2 3" id="KW-0663">Pyridoxal phosphate</keyword>
<accession>A0A8H4PAY4</accession>
<comment type="caution">
    <text evidence="4">The sequence shown here is derived from an EMBL/GenBank/DDBJ whole genome shotgun (WGS) entry which is preliminary data.</text>
</comment>
<evidence type="ECO:0000256" key="3">
    <source>
        <dbReference type="RuleBase" id="RU362118"/>
    </source>
</evidence>
<protein>
    <submittedName>
        <fullName evidence="4">Cystathionine gamma-synthase</fullName>
    </submittedName>
</protein>
<dbReference type="InterPro" id="IPR015422">
    <property type="entry name" value="PyrdxlP-dep_Trfase_small"/>
</dbReference>
<dbReference type="Proteomes" id="UP000605986">
    <property type="component" value="Unassembled WGS sequence"/>
</dbReference>
<reference evidence="4" key="1">
    <citation type="submission" date="2020-01" db="EMBL/GenBank/DDBJ databases">
        <title>Identification and distribution of gene clusters putatively required for synthesis of sphingolipid metabolism inhibitors in phylogenetically diverse species of the filamentous fungus Fusarium.</title>
        <authorList>
            <person name="Kim H.-S."/>
            <person name="Busman M."/>
            <person name="Brown D.W."/>
            <person name="Divon H."/>
            <person name="Uhlig S."/>
            <person name="Proctor R.H."/>
        </authorList>
    </citation>
    <scope>NUCLEOTIDE SEQUENCE</scope>
    <source>
        <strain evidence="4">NRRL 53441</strain>
    </source>
</reference>
<organism evidence="4 5">
    <name type="scientific">Fusarium austroafricanum</name>
    <dbReference type="NCBI Taxonomy" id="2364996"/>
    <lineage>
        <taxon>Eukaryota</taxon>
        <taxon>Fungi</taxon>
        <taxon>Dikarya</taxon>
        <taxon>Ascomycota</taxon>
        <taxon>Pezizomycotina</taxon>
        <taxon>Sordariomycetes</taxon>
        <taxon>Hypocreomycetidae</taxon>
        <taxon>Hypocreales</taxon>
        <taxon>Nectriaceae</taxon>
        <taxon>Fusarium</taxon>
        <taxon>Fusarium concolor species complex</taxon>
    </lineage>
</organism>
<evidence type="ECO:0000313" key="5">
    <source>
        <dbReference type="Proteomes" id="UP000605986"/>
    </source>
</evidence>
<proteinExistence type="inferred from homology"/>
<dbReference type="Gene3D" id="3.40.640.10">
    <property type="entry name" value="Type I PLP-dependent aspartate aminotransferase-like (Major domain)"/>
    <property type="match status" value="1"/>
</dbReference>
<sequence>MTTYDFTLGNIPKPDKIDTPWSHALPPAPRHAITSHFPGWKALVRLAERDPAHLSKIVSIYPRILPHKDCAQLVEEVTKLSGLDPMKHTCFVFPRLQVAEKCANYITSPNRTDGLENLEHQSVSIRAFESTSADGNKLYLFSVMFPLEKLLQVMPWWSDTGVAVSSRFAEHVLANLPRLREVQIDTTSVLEQDATPHRVLRQRIAYLVERAPITVREKKVHPSDVYLFQSGMAAIYNIHQYLQSLAGSGERKSVMLGVCFYETRHVLKKYGPGLQFFPIGSKMDEIERFLRDEKARGCPVLSVWTECPSNPLLFTPDLPHLRRLSDELGFTLIVDDTVGGFCNVDVLPVADVIVTSLSKLFSGHADVLAGSIVLNPSSKIYDNLKQLIDREYVNDLYIEDARTLRHNSEDYLYRAAIVNKNAKMLTDWLYKRSKTEQTSIKHVYYPTTPHSQAHGNYDLFMRTPTPDFTPGYGCLFSLEFKSQESAIAFYDNLYTYHGPHLGAHRTIALGFTYLIYGHDKELDMSDMGLSTAQIRVSIGLEDSGTLLNIFKYAVMKADQVEYGRFSNGC</sequence>
<dbReference type="InterPro" id="IPR015421">
    <property type="entry name" value="PyrdxlP-dep_Trfase_major"/>
</dbReference>
<keyword evidence="5" id="KW-1185">Reference proteome</keyword>
<evidence type="ECO:0000256" key="2">
    <source>
        <dbReference type="ARBA" id="ARBA00022898"/>
    </source>
</evidence>
<dbReference type="PANTHER" id="PTHR42699:SF1">
    <property type="entry name" value="CYSTATHIONINE GAMMA-SYNTHASE-RELATED"/>
    <property type="match status" value="1"/>
</dbReference>
<evidence type="ECO:0000313" key="4">
    <source>
        <dbReference type="EMBL" id="KAF4454217.1"/>
    </source>
</evidence>
<dbReference type="GO" id="GO:0019346">
    <property type="term" value="P:transsulfuration"/>
    <property type="evidence" value="ECO:0007669"/>
    <property type="project" value="InterPro"/>
</dbReference>
<dbReference type="InterPro" id="IPR000277">
    <property type="entry name" value="Cys/Met-Metab_PyrdxlP-dep_enz"/>
</dbReference>
<name>A0A8H4PAY4_9HYPO</name>